<protein>
    <submittedName>
        <fullName evidence="1">Glycosyltransferase family 1 protein</fullName>
    </submittedName>
</protein>
<dbReference type="EMBL" id="JBHTBF010000003">
    <property type="protein sequence ID" value="MFC7318424.1"/>
    <property type="molecule type" value="Genomic_DNA"/>
</dbReference>
<sequence>MRVLVVPEVYRPRDATACGTLRDAVAWIGRWLDLDPALHVYWLLPPRAAAGYERADVLADRERVTLLEAESLGRGADRDLLTDTGYTTAQLEAIREGIFEADAYLDAVVDQLRSGRFLLYKWLLEHVDHWAASVRPFDVIANVHDLQVPLKYRYCSYRNDFQMYMECCAVAFADGRWFTADVDRRQFRAHARGFLRPEVVARADADALSIGSPIDVDAFDETYASAPRTLHLAGSMWSKKNVDQLLAIGERLHERFGVGTVLTSMEAIPAAASAPEWVTAYPNADRATYERTLREGDLAVCASEYETMARTPFEQAASGQVLLLRDEPWIEECVPADHPLVAPLDGLADLAVSAVERWGEAVAANRRLVEYVTRERSPEAVGERTYADLRRRVERKRRAYEAAPPPALEVVARVLTDVEGAVALDSLVRRTAEYTADGRPFTADPDHAFVDLVYALRSLGYVDAGNPGTPVFRPA</sequence>
<dbReference type="SUPFAM" id="SSF53756">
    <property type="entry name" value="UDP-Glycosyltransferase/glycogen phosphorylase"/>
    <property type="match status" value="1"/>
</dbReference>
<comment type="caution">
    <text evidence="1">The sequence shown here is derived from an EMBL/GenBank/DDBJ whole genome shotgun (WGS) entry which is preliminary data.</text>
</comment>
<gene>
    <name evidence="1" type="ORF">ACFQPE_16720</name>
</gene>
<name>A0ABD6ACU7_9EURY</name>
<evidence type="ECO:0000313" key="2">
    <source>
        <dbReference type="Proteomes" id="UP001596547"/>
    </source>
</evidence>
<dbReference type="GeneID" id="79317396"/>
<reference evidence="1 2" key="1">
    <citation type="journal article" date="2019" name="Int. J. Syst. Evol. Microbiol.">
        <title>The Global Catalogue of Microorganisms (GCM) 10K type strain sequencing project: providing services to taxonomists for standard genome sequencing and annotation.</title>
        <authorList>
            <consortium name="The Broad Institute Genomics Platform"/>
            <consortium name="The Broad Institute Genome Sequencing Center for Infectious Disease"/>
            <person name="Wu L."/>
            <person name="Ma J."/>
        </authorList>
    </citation>
    <scope>NUCLEOTIDE SEQUENCE [LARGE SCALE GENOMIC DNA]</scope>
    <source>
        <strain evidence="1 2">PSR21</strain>
    </source>
</reference>
<dbReference type="RefSeq" id="WP_276305785.1">
    <property type="nucleotide sequence ID" value="NZ_CP119993.1"/>
</dbReference>
<keyword evidence="2" id="KW-1185">Reference proteome</keyword>
<dbReference type="AlphaFoldDB" id="A0ABD6ACU7"/>
<evidence type="ECO:0000313" key="1">
    <source>
        <dbReference type="EMBL" id="MFC7318424.1"/>
    </source>
</evidence>
<proteinExistence type="predicted"/>
<dbReference type="Proteomes" id="UP001596547">
    <property type="component" value="Unassembled WGS sequence"/>
</dbReference>
<accession>A0ABD6ACU7</accession>
<dbReference type="Gene3D" id="3.40.50.2000">
    <property type="entry name" value="Glycogen Phosphorylase B"/>
    <property type="match status" value="1"/>
</dbReference>
<organism evidence="1 2">
    <name type="scientific">Halomarina halobia</name>
    <dbReference type="NCBI Taxonomy" id="3033386"/>
    <lineage>
        <taxon>Archaea</taxon>
        <taxon>Methanobacteriati</taxon>
        <taxon>Methanobacteriota</taxon>
        <taxon>Stenosarchaea group</taxon>
        <taxon>Halobacteria</taxon>
        <taxon>Halobacteriales</taxon>
        <taxon>Natronomonadaceae</taxon>
        <taxon>Halomarina</taxon>
    </lineage>
</organism>